<name>A0ABD0NVV5_CIRMR</name>
<dbReference type="SUPFAM" id="SSF81321">
    <property type="entry name" value="Family A G protein-coupled receptor-like"/>
    <property type="match status" value="1"/>
</dbReference>
<feature type="transmembrane region" description="Helical" evidence="12">
    <location>
        <begin position="39"/>
        <end position="64"/>
    </location>
</feature>
<evidence type="ECO:0000256" key="5">
    <source>
        <dbReference type="ARBA" id="ARBA00023040"/>
    </source>
</evidence>
<dbReference type="PRINTS" id="PR01830">
    <property type="entry name" value="TRACEAMINER"/>
</dbReference>
<feature type="domain" description="G-protein coupled receptors family 1 profile" evidence="13">
    <location>
        <begin position="55"/>
        <end position="110"/>
    </location>
</feature>
<dbReference type="GO" id="GO:0005886">
    <property type="term" value="C:plasma membrane"/>
    <property type="evidence" value="ECO:0007669"/>
    <property type="project" value="UniProtKB-SubCell"/>
</dbReference>
<dbReference type="Proteomes" id="UP001529510">
    <property type="component" value="Unassembled WGS sequence"/>
</dbReference>
<dbReference type="Gene3D" id="1.20.1070.10">
    <property type="entry name" value="Rhodopsin 7-helix transmembrane proteins"/>
    <property type="match status" value="1"/>
</dbReference>
<keyword evidence="7" id="KW-1015">Disulfide bond</keyword>
<reference evidence="14 15" key="1">
    <citation type="submission" date="2024-05" db="EMBL/GenBank/DDBJ databases">
        <title>Genome sequencing and assembly of Indian major carp, Cirrhinus mrigala (Hamilton, 1822).</title>
        <authorList>
            <person name="Mohindra V."/>
            <person name="Chowdhury L.M."/>
            <person name="Lal K."/>
            <person name="Jena J.K."/>
        </authorList>
    </citation>
    <scope>NUCLEOTIDE SEQUENCE [LARGE SCALE GENOMIC DNA]</scope>
    <source>
        <strain evidence="14">CM1030</strain>
        <tissue evidence="14">Blood</tissue>
    </source>
</reference>
<evidence type="ECO:0000256" key="1">
    <source>
        <dbReference type="ARBA" id="ARBA00004651"/>
    </source>
</evidence>
<feature type="non-terminal residue" evidence="14">
    <location>
        <position position="1"/>
    </location>
</feature>
<keyword evidence="3 12" id="KW-0812">Transmembrane</keyword>
<proteinExistence type="predicted"/>
<keyword evidence="2" id="KW-1003">Cell membrane</keyword>
<gene>
    <name evidence="14" type="ORF">M9458_040864</name>
</gene>
<evidence type="ECO:0000313" key="15">
    <source>
        <dbReference type="Proteomes" id="UP001529510"/>
    </source>
</evidence>
<keyword evidence="6 12" id="KW-0472">Membrane</keyword>
<sequence length="110" mass="12217">LQLHLQIEVNGLSNTKMDLCYEALNGSCGKYARPYGIHVLMLIAMMLTTIVTVIGNLLVIISIGHFKQLHTPTNQLILSLALCDFFLGLFVMPLSAVRSMQGCWYFGDVL</sequence>
<evidence type="ECO:0000256" key="10">
    <source>
        <dbReference type="ARBA" id="ARBA00023224"/>
    </source>
</evidence>
<comment type="subcellular location">
    <subcellularLocation>
        <location evidence="1">Cell membrane</location>
        <topology evidence="1">Multi-pass membrane protein</topology>
    </subcellularLocation>
</comment>
<protein>
    <recommendedName>
        <fullName evidence="11">Trace amine-associated receptor 1</fullName>
    </recommendedName>
</protein>
<evidence type="ECO:0000256" key="12">
    <source>
        <dbReference type="SAM" id="Phobius"/>
    </source>
</evidence>
<dbReference type="InterPro" id="IPR017452">
    <property type="entry name" value="GPCR_Rhodpsn_7TM"/>
</dbReference>
<dbReference type="EMBL" id="JAMKFB020000020">
    <property type="protein sequence ID" value="KAL0165111.1"/>
    <property type="molecule type" value="Genomic_DNA"/>
</dbReference>
<dbReference type="InterPro" id="IPR000276">
    <property type="entry name" value="GPCR_Rhodpsn"/>
</dbReference>
<evidence type="ECO:0000313" key="14">
    <source>
        <dbReference type="EMBL" id="KAL0165111.1"/>
    </source>
</evidence>
<evidence type="ECO:0000256" key="9">
    <source>
        <dbReference type="ARBA" id="ARBA00023180"/>
    </source>
</evidence>
<accession>A0ABD0NVV5</accession>
<organism evidence="14 15">
    <name type="scientific">Cirrhinus mrigala</name>
    <name type="common">Mrigala</name>
    <dbReference type="NCBI Taxonomy" id="683832"/>
    <lineage>
        <taxon>Eukaryota</taxon>
        <taxon>Metazoa</taxon>
        <taxon>Chordata</taxon>
        <taxon>Craniata</taxon>
        <taxon>Vertebrata</taxon>
        <taxon>Euteleostomi</taxon>
        <taxon>Actinopterygii</taxon>
        <taxon>Neopterygii</taxon>
        <taxon>Teleostei</taxon>
        <taxon>Ostariophysi</taxon>
        <taxon>Cypriniformes</taxon>
        <taxon>Cyprinidae</taxon>
        <taxon>Labeoninae</taxon>
        <taxon>Labeonini</taxon>
        <taxon>Cirrhinus</taxon>
    </lineage>
</organism>
<dbReference type="PRINTS" id="PR00237">
    <property type="entry name" value="GPCRRHODOPSN"/>
</dbReference>
<keyword evidence="15" id="KW-1185">Reference proteome</keyword>
<keyword evidence="10" id="KW-0807">Transducer</keyword>
<evidence type="ECO:0000256" key="8">
    <source>
        <dbReference type="ARBA" id="ARBA00023170"/>
    </source>
</evidence>
<dbReference type="PROSITE" id="PS50262">
    <property type="entry name" value="G_PROTEIN_RECEP_F1_2"/>
    <property type="match status" value="1"/>
</dbReference>
<evidence type="ECO:0000259" key="13">
    <source>
        <dbReference type="PROSITE" id="PS50262"/>
    </source>
</evidence>
<dbReference type="GO" id="GO:0004930">
    <property type="term" value="F:G protein-coupled receptor activity"/>
    <property type="evidence" value="ECO:0007669"/>
    <property type="project" value="UniProtKB-KW"/>
</dbReference>
<evidence type="ECO:0000256" key="11">
    <source>
        <dbReference type="ARBA" id="ARBA00039439"/>
    </source>
</evidence>
<keyword evidence="9" id="KW-0325">Glycoprotein</keyword>
<keyword evidence="4 12" id="KW-1133">Transmembrane helix</keyword>
<evidence type="ECO:0000256" key="3">
    <source>
        <dbReference type="ARBA" id="ARBA00022692"/>
    </source>
</evidence>
<dbReference type="PANTHER" id="PTHR24249">
    <property type="entry name" value="HISTAMINE RECEPTOR-RELATED G-PROTEIN COUPLED RECEPTOR"/>
    <property type="match status" value="1"/>
</dbReference>
<dbReference type="AlphaFoldDB" id="A0ABD0NVV5"/>
<dbReference type="InterPro" id="IPR050569">
    <property type="entry name" value="TAAR"/>
</dbReference>
<comment type="caution">
    <text evidence="14">The sequence shown here is derived from an EMBL/GenBank/DDBJ whole genome shotgun (WGS) entry which is preliminary data.</text>
</comment>
<dbReference type="PANTHER" id="PTHR24249:SF415">
    <property type="entry name" value="TRACE AMINE-ASSOCIATED RECEPTOR 1"/>
    <property type="match status" value="1"/>
</dbReference>
<evidence type="ECO:0000256" key="2">
    <source>
        <dbReference type="ARBA" id="ARBA00022475"/>
    </source>
</evidence>
<evidence type="ECO:0000256" key="7">
    <source>
        <dbReference type="ARBA" id="ARBA00023157"/>
    </source>
</evidence>
<evidence type="ECO:0000256" key="4">
    <source>
        <dbReference type="ARBA" id="ARBA00022989"/>
    </source>
</evidence>
<feature type="transmembrane region" description="Helical" evidence="12">
    <location>
        <begin position="76"/>
        <end position="97"/>
    </location>
</feature>
<keyword evidence="5" id="KW-0297">G-protein coupled receptor</keyword>
<dbReference type="Pfam" id="PF00001">
    <property type="entry name" value="7tm_1"/>
    <property type="match status" value="1"/>
</dbReference>
<feature type="non-terminal residue" evidence="14">
    <location>
        <position position="110"/>
    </location>
</feature>
<evidence type="ECO:0000256" key="6">
    <source>
        <dbReference type="ARBA" id="ARBA00023136"/>
    </source>
</evidence>
<dbReference type="InterPro" id="IPR009132">
    <property type="entry name" value="TAAR_fam"/>
</dbReference>
<keyword evidence="8" id="KW-0675">Receptor</keyword>